<dbReference type="NCBIfam" id="TIGR02532">
    <property type="entry name" value="IV_pilin_GFxxxE"/>
    <property type="match status" value="1"/>
</dbReference>
<dbReference type="EMBL" id="AMFJ01000419">
    <property type="protein sequence ID" value="EKE27816.1"/>
    <property type="molecule type" value="Genomic_DNA"/>
</dbReference>
<gene>
    <name evidence="2" type="ORF">ACD_3C00145G0002</name>
</gene>
<accession>K2F9L0</accession>
<protein>
    <submittedName>
        <fullName evidence="2">Uncharacterized protein</fullName>
    </submittedName>
</protein>
<keyword evidence="1" id="KW-1133">Transmembrane helix</keyword>
<dbReference type="AlphaFoldDB" id="K2F9L0"/>
<feature type="transmembrane region" description="Helical" evidence="1">
    <location>
        <begin position="20"/>
        <end position="47"/>
    </location>
</feature>
<keyword evidence="1" id="KW-0472">Membrane</keyword>
<dbReference type="SUPFAM" id="SSF54523">
    <property type="entry name" value="Pili subunits"/>
    <property type="match status" value="1"/>
</dbReference>
<evidence type="ECO:0000313" key="2">
    <source>
        <dbReference type="EMBL" id="EKE27816.1"/>
    </source>
</evidence>
<comment type="caution">
    <text evidence="2">The sequence shown here is derived from an EMBL/GenBank/DDBJ whole genome shotgun (WGS) entry which is preliminary data.</text>
</comment>
<evidence type="ECO:0000256" key="1">
    <source>
        <dbReference type="SAM" id="Phobius"/>
    </source>
</evidence>
<reference evidence="2" key="1">
    <citation type="journal article" date="2012" name="Science">
        <title>Fermentation, hydrogen, and sulfur metabolism in multiple uncultivated bacterial phyla.</title>
        <authorList>
            <person name="Wrighton K.C."/>
            <person name="Thomas B.C."/>
            <person name="Sharon I."/>
            <person name="Miller C.S."/>
            <person name="Castelle C.J."/>
            <person name="VerBerkmoes N.C."/>
            <person name="Wilkins M.J."/>
            <person name="Hettich R.L."/>
            <person name="Lipton M.S."/>
            <person name="Williams K.H."/>
            <person name="Long P.E."/>
            <person name="Banfield J.F."/>
        </authorList>
    </citation>
    <scope>NUCLEOTIDE SEQUENCE [LARGE SCALE GENOMIC DNA]</scope>
</reference>
<keyword evidence="1" id="KW-0812">Transmembrane</keyword>
<dbReference type="Gene3D" id="3.30.700.10">
    <property type="entry name" value="Glycoprotein, Type 4 Pilin"/>
    <property type="match status" value="1"/>
</dbReference>
<dbReference type="InterPro" id="IPR012902">
    <property type="entry name" value="N_methyl_site"/>
</dbReference>
<name>K2F9L0_9BACT</name>
<dbReference type="InterPro" id="IPR045584">
    <property type="entry name" value="Pilin-like"/>
</dbReference>
<dbReference type="Pfam" id="PF07963">
    <property type="entry name" value="N_methyl"/>
    <property type="match status" value="1"/>
</dbReference>
<proteinExistence type="predicted"/>
<organism evidence="2">
    <name type="scientific">uncultured bacterium</name>
    <name type="common">gcode 4</name>
    <dbReference type="NCBI Taxonomy" id="1234023"/>
    <lineage>
        <taxon>Bacteria</taxon>
        <taxon>environmental samples</taxon>
    </lineage>
</organism>
<sequence>MSNSKKTNYKNSQLSTINRINPAFTLVELIVVIVILAILATIAFLSFSSQSGSARDSSRLADTTSISKWLWVFNATSWTLPMPDGAIIITAWTWYSIFQWTAWKNVLNILKMSEAKDNLDSSYYSYSLDQSKTHYTIWTFLENPPTSFKDIMNPFNLLSSESFNLSYAIDYSKRYFFTKWDWVWILTESWSNWIQPIEQSRTPNSTVNLATDSWNLILNISKTASITWTGNIYWIIQSQISGNFNFNAPSSCPTWFIPVPWNQDFSQPGFCVMKYEAKALNWIVWPVTWTSYHTHDYNTWDVIVSNAQDYPIATITQPQAITACKSLWSWYHLVTENEWMTVARNIEQHWNNWSSWLSWSGFLYSWHNDDSPARALTWSSDDTQWYINTWDASIGSWDGIFTRYNNINIQQSSIWQKRTLILTNWQIIWDFAWNVFELVNKMNTMDWSNFDDAVISSSMCTPTSWYWYSTWETIPAPWYIYASCVFQNNYSYSNIWPKIANLNADNWVGRIYSSVTSNSIFMRWGNWSQWPTAWIYELQANWVATSSNFNWSFRCAK</sequence>